<comment type="caution">
    <text evidence="1">The sequence shown here is derived from an EMBL/GenBank/DDBJ whole genome shotgun (WGS) entry which is preliminary data.</text>
</comment>
<dbReference type="Proteomes" id="UP001589896">
    <property type="component" value="Unassembled WGS sequence"/>
</dbReference>
<protein>
    <recommendedName>
        <fullName evidence="3">TfoX N-terminal domain-containing protein</fullName>
    </recommendedName>
</protein>
<organism evidence="1 2">
    <name type="scientific">Lysobacter korlensis</name>
    <dbReference type="NCBI Taxonomy" id="553636"/>
    <lineage>
        <taxon>Bacteria</taxon>
        <taxon>Pseudomonadati</taxon>
        <taxon>Pseudomonadota</taxon>
        <taxon>Gammaproteobacteria</taxon>
        <taxon>Lysobacterales</taxon>
        <taxon>Lysobacteraceae</taxon>
        <taxon>Lysobacter</taxon>
    </lineage>
</organism>
<accession>A0ABV6RNK4</accession>
<sequence>MIASVAIAEFEELAAPLERLGAHRAELLGRPVMTLEGRMFACLDDTDLAVRLGRWTPEYEAALDVPGASIFSPGTSGRTFNDWVELPLASADVWHRFAIDALSHVMAFPARR</sequence>
<gene>
    <name evidence="1" type="ORF">ACFFGH_11995</name>
</gene>
<reference evidence="1 2" key="1">
    <citation type="submission" date="2024-09" db="EMBL/GenBank/DDBJ databases">
        <authorList>
            <person name="Sun Q."/>
            <person name="Mori K."/>
        </authorList>
    </citation>
    <scope>NUCLEOTIDE SEQUENCE [LARGE SCALE GENOMIC DNA]</scope>
    <source>
        <strain evidence="1 2">KCTC 23076</strain>
    </source>
</reference>
<name>A0ABV6RNK4_9GAMM</name>
<evidence type="ECO:0008006" key="3">
    <source>
        <dbReference type="Google" id="ProtNLM"/>
    </source>
</evidence>
<evidence type="ECO:0000313" key="2">
    <source>
        <dbReference type="Proteomes" id="UP001589896"/>
    </source>
</evidence>
<keyword evidence="2" id="KW-1185">Reference proteome</keyword>
<dbReference type="RefSeq" id="WP_386668526.1">
    <property type="nucleotide sequence ID" value="NZ_JBHLTG010000002.1"/>
</dbReference>
<evidence type="ECO:0000313" key="1">
    <source>
        <dbReference type="EMBL" id="MFC0678561.1"/>
    </source>
</evidence>
<proteinExistence type="predicted"/>
<dbReference type="EMBL" id="JBHLTG010000002">
    <property type="protein sequence ID" value="MFC0678561.1"/>
    <property type="molecule type" value="Genomic_DNA"/>
</dbReference>